<evidence type="ECO:0000256" key="2">
    <source>
        <dbReference type="ARBA" id="ARBA00023008"/>
    </source>
</evidence>
<evidence type="ECO:0000259" key="3">
    <source>
        <dbReference type="Pfam" id="PF04234"/>
    </source>
</evidence>
<dbReference type="InterPro" id="IPR014755">
    <property type="entry name" value="Cu-Rt/internalin_Ig-like"/>
</dbReference>
<comment type="caution">
    <text evidence="4">The sequence shown here is derived from an EMBL/GenBank/DDBJ whole genome shotgun (WGS) entry which is preliminary data.</text>
</comment>
<dbReference type="GO" id="GO:0046688">
    <property type="term" value="P:response to copper ion"/>
    <property type="evidence" value="ECO:0007669"/>
    <property type="project" value="InterPro"/>
</dbReference>
<evidence type="ECO:0000313" key="4">
    <source>
        <dbReference type="EMBL" id="GAC08321.1"/>
    </source>
</evidence>
<accession>A0AAV3UT88</accession>
<dbReference type="GO" id="GO:0042597">
    <property type="term" value="C:periplasmic space"/>
    <property type="evidence" value="ECO:0007669"/>
    <property type="project" value="InterPro"/>
</dbReference>
<dbReference type="SUPFAM" id="SSF81296">
    <property type="entry name" value="E set domains"/>
    <property type="match status" value="1"/>
</dbReference>
<protein>
    <recommendedName>
        <fullName evidence="3">CopC domain-containing protein</fullName>
    </recommendedName>
</protein>
<sequence>MLSSGNYQVDWTVLGNDGHKMSGNYAFVVKHGHEHHASH</sequence>
<evidence type="ECO:0000313" key="5">
    <source>
        <dbReference type="Proteomes" id="UP000006320"/>
    </source>
</evidence>
<keyword evidence="2" id="KW-0186">Copper</keyword>
<name>A0AAV3UT88_9ALTE</name>
<reference evidence="4 5" key="1">
    <citation type="journal article" date="2017" name="Antonie Van Leeuwenhoek">
        <title>Rhizobium rhizosphaerae sp. nov., a novel species isolated from rice rhizosphere.</title>
        <authorList>
            <person name="Zhao J.J."/>
            <person name="Zhang J."/>
            <person name="Zhang R.J."/>
            <person name="Zhang C.W."/>
            <person name="Yin H.Q."/>
            <person name="Zhang X.X."/>
        </authorList>
    </citation>
    <scope>NUCLEOTIDE SEQUENCE [LARGE SCALE GENOMIC DNA]</scope>
    <source>
        <strain evidence="4 5">S18K6</strain>
    </source>
</reference>
<dbReference type="Proteomes" id="UP000006320">
    <property type="component" value="Unassembled WGS sequence"/>
</dbReference>
<dbReference type="EMBL" id="BAEM01000006">
    <property type="protein sequence ID" value="GAC08321.1"/>
    <property type="molecule type" value="Genomic_DNA"/>
</dbReference>
<dbReference type="AlphaFoldDB" id="A0AAV3UT88"/>
<keyword evidence="1" id="KW-0732">Signal</keyword>
<dbReference type="Pfam" id="PF04234">
    <property type="entry name" value="CopC"/>
    <property type="match status" value="1"/>
</dbReference>
<proteinExistence type="predicted"/>
<feature type="domain" description="CopC" evidence="3">
    <location>
        <begin position="2"/>
        <end position="29"/>
    </location>
</feature>
<gene>
    <name evidence="4" type="ORF">GCHA_0357</name>
</gene>
<organism evidence="4 5">
    <name type="scientific">Paraglaciecola chathamensis S18K6</name>
    <dbReference type="NCBI Taxonomy" id="1127672"/>
    <lineage>
        <taxon>Bacteria</taxon>
        <taxon>Pseudomonadati</taxon>
        <taxon>Pseudomonadota</taxon>
        <taxon>Gammaproteobacteria</taxon>
        <taxon>Alteromonadales</taxon>
        <taxon>Alteromonadaceae</taxon>
        <taxon>Paraglaciecola</taxon>
    </lineage>
</organism>
<dbReference type="InterPro" id="IPR007348">
    <property type="entry name" value="CopC_dom"/>
</dbReference>
<dbReference type="InterPro" id="IPR014756">
    <property type="entry name" value="Ig_E-set"/>
</dbReference>
<evidence type="ECO:0000256" key="1">
    <source>
        <dbReference type="ARBA" id="ARBA00022729"/>
    </source>
</evidence>
<dbReference type="GO" id="GO:0005507">
    <property type="term" value="F:copper ion binding"/>
    <property type="evidence" value="ECO:0007669"/>
    <property type="project" value="InterPro"/>
</dbReference>
<dbReference type="Gene3D" id="2.60.40.1220">
    <property type="match status" value="1"/>
</dbReference>